<dbReference type="RefSeq" id="WP_089909357.1">
    <property type="nucleotide sequence ID" value="NZ_FOBB01000002.1"/>
</dbReference>
<dbReference type="PANTHER" id="PTHR38009">
    <property type="entry name" value="CONSERVED HYPOTHETICAL PHAGE TAIL PROTEIN"/>
    <property type="match status" value="1"/>
</dbReference>
<reference evidence="1 2" key="1">
    <citation type="submission" date="2016-10" db="EMBL/GenBank/DDBJ databases">
        <authorList>
            <person name="de Groot N.N."/>
        </authorList>
    </citation>
    <scope>NUCLEOTIDE SEQUENCE [LARGE SCALE GENOMIC DNA]</scope>
    <source>
        <strain evidence="1 2">DSM 21039</strain>
    </source>
</reference>
<dbReference type="Pfam" id="PF06841">
    <property type="entry name" value="Phage_T4_gp19"/>
    <property type="match status" value="1"/>
</dbReference>
<gene>
    <name evidence="1" type="ORF">SAMN04488505_102322</name>
</gene>
<protein>
    <submittedName>
        <fullName evidence="1">Conserved hypothetical phage tail region protein</fullName>
    </submittedName>
</protein>
<keyword evidence="2" id="KW-1185">Reference proteome</keyword>
<dbReference type="STRING" id="573321.SAMN04488505_102322"/>
<dbReference type="EMBL" id="FOBB01000002">
    <property type="protein sequence ID" value="SEL46188.1"/>
    <property type="molecule type" value="Genomic_DNA"/>
</dbReference>
<organism evidence="1 2">
    <name type="scientific">Chitinophaga rupis</name>
    <dbReference type="NCBI Taxonomy" id="573321"/>
    <lineage>
        <taxon>Bacteria</taxon>
        <taxon>Pseudomonadati</taxon>
        <taxon>Bacteroidota</taxon>
        <taxon>Chitinophagia</taxon>
        <taxon>Chitinophagales</taxon>
        <taxon>Chitinophagaceae</taxon>
        <taxon>Chitinophaga</taxon>
    </lineage>
</organism>
<evidence type="ECO:0000313" key="2">
    <source>
        <dbReference type="Proteomes" id="UP000198984"/>
    </source>
</evidence>
<proteinExistence type="predicted"/>
<dbReference type="InterPro" id="IPR011747">
    <property type="entry name" value="CHP02241"/>
</dbReference>
<evidence type="ECO:0000313" key="1">
    <source>
        <dbReference type="EMBL" id="SEL46188.1"/>
    </source>
</evidence>
<dbReference type="AlphaFoldDB" id="A0A1H7QEJ4"/>
<sequence>MSAYYPPTGFHFRVEFMGVSGADSDTEQRFQEVSGLSFEVETEELREGGENRFTYKLPKRAKYPNLILKRGLLTNTALLDWLKDALKTYFTVVIYDFKPADLIITLLDEADAQVAVWKVVQAYPVKWSTADLKATENAILVETIELAYQYFERLPVENTVFK</sequence>
<dbReference type="NCBIfam" id="TIGR02241">
    <property type="entry name" value="conserved hypothetical phage tail region protein"/>
    <property type="match status" value="1"/>
</dbReference>
<dbReference type="OrthoDB" id="9799891at2"/>
<dbReference type="PANTHER" id="PTHR38009:SF1">
    <property type="entry name" value="CONSERVED HYPOTHETICAL PHAGE TAIL PROTEIN"/>
    <property type="match status" value="1"/>
</dbReference>
<dbReference type="InterPro" id="IPR010667">
    <property type="entry name" value="Phage_T4_Gp19"/>
</dbReference>
<dbReference type="GO" id="GO:0005198">
    <property type="term" value="F:structural molecule activity"/>
    <property type="evidence" value="ECO:0007669"/>
    <property type="project" value="InterPro"/>
</dbReference>
<dbReference type="Proteomes" id="UP000198984">
    <property type="component" value="Unassembled WGS sequence"/>
</dbReference>
<accession>A0A1H7QEJ4</accession>
<name>A0A1H7QEJ4_9BACT</name>